<feature type="compositionally biased region" description="Polar residues" evidence="1">
    <location>
        <begin position="12"/>
        <end position="25"/>
    </location>
</feature>
<evidence type="ECO:0000256" key="1">
    <source>
        <dbReference type="SAM" id="MobiDB-lite"/>
    </source>
</evidence>
<evidence type="ECO:0000313" key="3">
    <source>
        <dbReference type="Proteomes" id="UP000499080"/>
    </source>
</evidence>
<dbReference type="AlphaFoldDB" id="A0A4Y2KKU9"/>
<feature type="region of interest" description="Disordered" evidence="1">
    <location>
        <begin position="1"/>
        <end position="70"/>
    </location>
</feature>
<dbReference type="EMBL" id="BGPR01004711">
    <property type="protein sequence ID" value="GBN02530.1"/>
    <property type="molecule type" value="Genomic_DNA"/>
</dbReference>
<comment type="caution">
    <text evidence="2">The sequence shown here is derived from an EMBL/GenBank/DDBJ whole genome shotgun (WGS) entry which is preliminary data.</text>
</comment>
<organism evidence="2 3">
    <name type="scientific">Araneus ventricosus</name>
    <name type="common">Orbweaver spider</name>
    <name type="synonym">Epeira ventricosa</name>
    <dbReference type="NCBI Taxonomy" id="182803"/>
    <lineage>
        <taxon>Eukaryota</taxon>
        <taxon>Metazoa</taxon>
        <taxon>Ecdysozoa</taxon>
        <taxon>Arthropoda</taxon>
        <taxon>Chelicerata</taxon>
        <taxon>Arachnida</taxon>
        <taxon>Araneae</taxon>
        <taxon>Araneomorphae</taxon>
        <taxon>Entelegynae</taxon>
        <taxon>Araneoidea</taxon>
        <taxon>Araneidae</taxon>
        <taxon>Araneus</taxon>
    </lineage>
</organism>
<reference evidence="2 3" key="1">
    <citation type="journal article" date="2019" name="Sci. Rep.">
        <title>Orb-weaving spider Araneus ventricosus genome elucidates the spidroin gene catalogue.</title>
        <authorList>
            <person name="Kono N."/>
            <person name="Nakamura H."/>
            <person name="Ohtoshi R."/>
            <person name="Moran D.A.P."/>
            <person name="Shinohara A."/>
            <person name="Yoshida Y."/>
            <person name="Fujiwara M."/>
            <person name="Mori M."/>
            <person name="Tomita M."/>
            <person name="Arakawa K."/>
        </authorList>
    </citation>
    <scope>NUCLEOTIDE SEQUENCE [LARGE SCALE GENOMIC DNA]</scope>
</reference>
<protein>
    <submittedName>
        <fullName evidence="2">Uncharacterized protein</fullName>
    </submittedName>
</protein>
<sequence length="70" mass="7649">MSVRGGAKTPVTFAQRQRKTGNSDPYSRPIDVESDIDIDVVPPETAEASDEEGNDNILNHYNDDLPCDTA</sequence>
<name>A0A4Y2KKU9_ARAVE</name>
<gene>
    <name evidence="2" type="ORF">AVEN_247_1</name>
</gene>
<dbReference type="Proteomes" id="UP000499080">
    <property type="component" value="Unassembled WGS sequence"/>
</dbReference>
<evidence type="ECO:0000313" key="2">
    <source>
        <dbReference type="EMBL" id="GBN02530.1"/>
    </source>
</evidence>
<keyword evidence="3" id="KW-1185">Reference proteome</keyword>
<proteinExistence type="predicted"/>
<accession>A0A4Y2KKU9</accession>